<keyword evidence="2" id="KW-1133">Transmembrane helix</keyword>
<accession>A0ABV8U9K7</accession>
<evidence type="ECO:0000256" key="1">
    <source>
        <dbReference type="SAM" id="MobiDB-lite"/>
    </source>
</evidence>
<feature type="transmembrane region" description="Helical" evidence="2">
    <location>
        <begin position="33"/>
        <end position="51"/>
    </location>
</feature>
<comment type="caution">
    <text evidence="3">The sequence shown here is derived from an EMBL/GenBank/DDBJ whole genome shotgun (WGS) entry which is preliminary data.</text>
</comment>
<evidence type="ECO:0000313" key="3">
    <source>
        <dbReference type="EMBL" id="MFC4347882.1"/>
    </source>
</evidence>
<evidence type="ECO:0000256" key="2">
    <source>
        <dbReference type="SAM" id="Phobius"/>
    </source>
</evidence>
<proteinExistence type="predicted"/>
<sequence length="139" mass="14748">MMPQDEKVTPQNEGAPVSGAEEEAVPKHTGMKLLVIGLGIAILAMVGLMVYKISERAAESLMDEGDAGPVVAEPAAVPARSYGDFSVERPVGATLVSVSAEGAEMIFHFRSNEGDTIVTLNRLTGEQAKVDVPLVWQKQ</sequence>
<reference evidence="4" key="1">
    <citation type="journal article" date="2019" name="Int. J. Syst. Evol. Microbiol.">
        <title>The Global Catalogue of Microorganisms (GCM) 10K type strain sequencing project: providing services to taxonomists for standard genome sequencing and annotation.</title>
        <authorList>
            <consortium name="The Broad Institute Genomics Platform"/>
            <consortium name="The Broad Institute Genome Sequencing Center for Infectious Disease"/>
            <person name="Wu L."/>
            <person name="Ma J."/>
        </authorList>
    </citation>
    <scope>NUCLEOTIDE SEQUENCE [LARGE SCALE GENOMIC DNA]</scope>
    <source>
        <strain evidence="4">CGMCC 1.15304</strain>
    </source>
</reference>
<keyword evidence="2" id="KW-0472">Membrane</keyword>
<evidence type="ECO:0000313" key="4">
    <source>
        <dbReference type="Proteomes" id="UP001595776"/>
    </source>
</evidence>
<name>A0ABV8U9K7_9PROT</name>
<keyword evidence="4" id="KW-1185">Reference proteome</keyword>
<feature type="region of interest" description="Disordered" evidence="1">
    <location>
        <begin position="1"/>
        <end position="23"/>
    </location>
</feature>
<gene>
    <name evidence="3" type="ORF">ACFO5Q_08510</name>
</gene>
<keyword evidence="2" id="KW-0812">Transmembrane</keyword>
<dbReference type="Proteomes" id="UP001595776">
    <property type="component" value="Unassembled WGS sequence"/>
</dbReference>
<dbReference type="EMBL" id="JBHSCR010000005">
    <property type="protein sequence ID" value="MFC4347882.1"/>
    <property type="molecule type" value="Genomic_DNA"/>
</dbReference>
<evidence type="ECO:0008006" key="5">
    <source>
        <dbReference type="Google" id="ProtNLM"/>
    </source>
</evidence>
<organism evidence="3 4">
    <name type="scientific">Kordiimonas lipolytica</name>
    <dbReference type="NCBI Taxonomy" id="1662421"/>
    <lineage>
        <taxon>Bacteria</taxon>
        <taxon>Pseudomonadati</taxon>
        <taxon>Pseudomonadota</taxon>
        <taxon>Alphaproteobacteria</taxon>
        <taxon>Kordiimonadales</taxon>
        <taxon>Kordiimonadaceae</taxon>
        <taxon>Kordiimonas</taxon>
    </lineage>
</organism>
<dbReference type="RefSeq" id="WP_068152161.1">
    <property type="nucleotide sequence ID" value="NZ_JBHSCR010000005.1"/>
</dbReference>
<protein>
    <recommendedName>
        <fullName evidence="5">Transmembrane protein</fullName>
    </recommendedName>
</protein>